<proteinExistence type="predicted"/>
<accession>A0A1G8DNF3</accession>
<protein>
    <submittedName>
        <fullName evidence="1">Uncharacterized protein</fullName>
    </submittedName>
</protein>
<reference evidence="1 2" key="1">
    <citation type="submission" date="2016-10" db="EMBL/GenBank/DDBJ databases">
        <authorList>
            <person name="de Groot N.N."/>
        </authorList>
    </citation>
    <scope>NUCLEOTIDE SEQUENCE [LARGE SCALE GENOMIC DNA]</scope>
    <source>
        <strain evidence="1 2">LMG 2247</strain>
    </source>
</reference>
<sequence>MRLNVKFTMVWENPVEAASVPVRSPCAQLRCPHHKGVDSRLTAVPKLHTLEYLTRRLRRLAQSIK</sequence>
<dbReference type="AlphaFoldDB" id="A0A1G8DNF3"/>
<evidence type="ECO:0000313" key="2">
    <source>
        <dbReference type="Proteomes" id="UP000199706"/>
    </source>
</evidence>
<dbReference type="EMBL" id="FNCJ01000011">
    <property type="protein sequence ID" value="SDH59187.1"/>
    <property type="molecule type" value="Genomic_DNA"/>
</dbReference>
<dbReference type="Proteomes" id="UP000199706">
    <property type="component" value="Unassembled WGS sequence"/>
</dbReference>
<gene>
    <name evidence="1" type="ORF">SAMN05216466_11193</name>
</gene>
<name>A0A1G8DNF3_9BURK</name>
<organism evidence="1 2">
    <name type="scientific">Paraburkholderia phenazinium</name>
    <dbReference type="NCBI Taxonomy" id="60549"/>
    <lineage>
        <taxon>Bacteria</taxon>
        <taxon>Pseudomonadati</taxon>
        <taxon>Pseudomonadota</taxon>
        <taxon>Betaproteobacteria</taxon>
        <taxon>Burkholderiales</taxon>
        <taxon>Burkholderiaceae</taxon>
        <taxon>Paraburkholderia</taxon>
    </lineage>
</organism>
<evidence type="ECO:0000313" key="1">
    <source>
        <dbReference type="EMBL" id="SDH59187.1"/>
    </source>
</evidence>